<dbReference type="OrthoDB" id="9786473at2"/>
<feature type="transmembrane region" description="Helical" evidence="1">
    <location>
        <begin position="132"/>
        <end position="151"/>
    </location>
</feature>
<keyword evidence="1" id="KW-0812">Transmembrane</keyword>
<dbReference type="EMBL" id="FRDF01000009">
    <property type="protein sequence ID" value="SHN58117.1"/>
    <property type="molecule type" value="Genomic_DNA"/>
</dbReference>
<feature type="transmembrane region" description="Helical" evidence="1">
    <location>
        <begin position="181"/>
        <end position="200"/>
    </location>
</feature>
<dbReference type="InterPro" id="IPR014509">
    <property type="entry name" value="YjdF-like"/>
</dbReference>
<proteinExistence type="predicted"/>
<protein>
    <submittedName>
        <fullName evidence="2">Putative membrane protein</fullName>
    </submittedName>
</protein>
<feature type="transmembrane region" description="Helical" evidence="1">
    <location>
        <begin position="33"/>
        <end position="50"/>
    </location>
</feature>
<evidence type="ECO:0000256" key="1">
    <source>
        <dbReference type="SAM" id="Phobius"/>
    </source>
</evidence>
<feature type="transmembrane region" description="Helical" evidence="1">
    <location>
        <begin position="57"/>
        <end position="78"/>
    </location>
</feature>
<dbReference type="STRING" id="198312.SAMN02745193_01756"/>
<dbReference type="RefSeq" id="WP_072674285.1">
    <property type="nucleotide sequence ID" value="NZ_FRDF01000009.1"/>
</dbReference>
<dbReference type="Pfam" id="PF09997">
    <property type="entry name" value="DUF2238"/>
    <property type="match status" value="1"/>
</dbReference>
<dbReference type="AlphaFoldDB" id="A0A1M7SI74"/>
<accession>A0A1M7SI74</accession>
<keyword evidence="1" id="KW-0472">Membrane</keyword>
<feature type="transmembrane region" description="Helical" evidence="1">
    <location>
        <begin position="7"/>
        <end position="27"/>
    </location>
</feature>
<name>A0A1M7SI74_9SPHN</name>
<dbReference type="Proteomes" id="UP000184391">
    <property type="component" value="Unassembled WGS sequence"/>
</dbReference>
<reference evidence="3" key="1">
    <citation type="submission" date="2016-12" db="EMBL/GenBank/DDBJ databases">
        <authorList>
            <person name="Varghese N."/>
            <person name="Submissions S."/>
        </authorList>
    </citation>
    <scope>NUCLEOTIDE SEQUENCE [LARGE SCALE GENOMIC DNA]</scope>
    <source>
        <strain evidence="3">DSM 11032</strain>
    </source>
</reference>
<evidence type="ECO:0000313" key="3">
    <source>
        <dbReference type="Proteomes" id="UP000184391"/>
    </source>
</evidence>
<keyword evidence="1" id="KW-1133">Transmembrane helix</keyword>
<gene>
    <name evidence="2" type="ORF">SAMN02745193_01756</name>
</gene>
<feature type="transmembrane region" description="Helical" evidence="1">
    <location>
        <begin position="105"/>
        <end position="125"/>
    </location>
</feature>
<evidence type="ECO:0000313" key="2">
    <source>
        <dbReference type="EMBL" id="SHN58117.1"/>
    </source>
</evidence>
<keyword evidence="3" id="KW-1185">Reference proteome</keyword>
<organism evidence="2 3">
    <name type="scientific">Erythrobacter sanguineus</name>
    <dbReference type="NCBI Taxonomy" id="198312"/>
    <lineage>
        <taxon>Bacteria</taxon>
        <taxon>Pseudomonadati</taxon>
        <taxon>Pseudomonadota</taxon>
        <taxon>Alphaproteobacteria</taxon>
        <taxon>Sphingomonadales</taxon>
        <taxon>Erythrobacteraceae</taxon>
        <taxon>Erythrobacter/Porphyrobacter group</taxon>
        <taxon>Erythrobacter</taxon>
    </lineage>
</organism>
<sequence length="206" mass="22530">MSPLAKAQGWMLAAVALGVPLSAWGAIYPANTWLQVGPVALLVPLAYWALRRWPVSNLSAGCIAGFVLLHLFAARWSYSFVPYDQWVPGGLSATFGFERNMFDRLVHFVFGVLAMPPMVELGLRYGDLSRRMALALALMFVLAVGGLYEIFEWCLTLTLPPEAAGAYNGQQGDMFDAQKDMALAGLGAILAAPFAWRGAWWKGRQS</sequence>